<evidence type="ECO:0000313" key="1">
    <source>
        <dbReference type="EMBL" id="VDM28284.1"/>
    </source>
</evidence>
<reference evidence="1 2" key="2">
    <citation type="submission" date="2018-11" db="EMBL/GenBank/DDBJ databases">
        <authorList>
            <consortium name="Pathogen Informatics"/>
        </authorList>
    </citation>
    <scope>NUCLEOTIDE SEQUENCE [LARGE SCALE GENOMIC DNA]</scope>
</reference>
<reference evidence="3" key="1">
    <citation type="submission" date="2016-06" db="UniProtKB">
        <authorList>
            <consortium name="WormBaseParasite"/>
        </authorList>
    </citation>
    <scope>IDENTIFICATION</scope>
</reference>
<gene>
    <name evidence="1" type="ORF">TCNE_LOCUS2572</name>
</gene>
<dbReference type="Proteomes" id="UP000050794">
    <property type="component" value="Unassembled WGS sequence"/>
</dbReference>
<dbReference type="WBParaSite" id="TCNE_0000257301-mRNA-1">
    <property type="protein sequence ID" value="TCNE_0000257301-mRNA-1"/>
    <property type="gene ID" value="TCNE_0000257301"/>
</dbReference>
<evidence type="ECO:0000313" key="3">
    <source>
        <dbReference type="WBParaSite" id="TCNE_0000257301-mRNA-1"/>
    </source>
</evidence>
<keyword evidence="2" id="KW-1185">Reference proteome</keyword>
<dbReference type="AlphaFoldDB" id="A0A183U253"/>
<dbReference type="EMBL" id="UYWY01002667">
    <property type="protein sequence ID" value="VDM28284.1"/>
    <property type="molecule type" value="Genomic_DNA"/>
</dbReference>
<evidence type="ECO:0000313" key="2">
    <source>
        <dbReference type="Proteomes" id="UP000050794"/>
    </source>
</evidence>
<protein>
    <submittedName>
        <fullName evidence="3">Secreted protein</fullName>
    </submittedName>
</protein>
<name>A0A183U253_TOXCA</name>
<sequence>MEALRRIDIGGVCLTWVVAALPVNAAHRRQPTPSTTGSSFSRTSVVVNRFPKRVVWRCGEAGIGRRRRNCLLRSDCFFYNNDGAYKHKDRDGIDTFD</sequence>
<proteinExistence type="predicted"/>
<accession>A0A183U253</accession>
<organism evidence="2 3">
    <name type="scientific">Toxocara canis</name>
    <name type="common">Canine roundworm</name>
    <dbReference type="NCBI Taxonomy" id="6265"/>
    <lineage>
        <taxon>Eukaryota</taxon>
        <taxon>Metazoa</taxon>
        <taxon>Ecdysozoa</taxon>
        <taxon>Nematoda</taxon>
        <taxon>Chromadorea</taxon>
        <taxon>Rhabditida</taxon>
        <taxon>Spirurina</taxon>
        <taxon>Ascaridomorpha</taxon>
        <taxon>Ascaridoidea</taxon>
        <taxon>Toxocaridae</taxon>
        <taxon>Toxocara</taxon>
    </lineage>
</organism>